<evidence type="ECO:0000256" key="6">
    <source>
        <dbReference type="ARBA" id="ARBA00023004"/>
    </source>
</evidence>
<protein>
    <recommendedName>
        <fullName evidence="8">Iron-sulfur cluster carrier protein</fullName>
    </recommendedName>
</protein>
<dbReference type="PANTHER" id="PTHR42961:SF2">
    <property type="entry name" value="IRON-SULFUR PROTEIN NUBPL"/>
    <property type="match status" value="1"/>
</dbReference>
<dbReference type="RefSeq" id="WP_219067646.1">
    <property type="nucleotide sequence ID" value="NZ_CAJUXY010000022.1"/>
</dbReference>
<reference evidence="10" key="1">
    <citation type="submission" date="2022-05" db="EMBL/GenBank/DDBJ databases">
        <title>A methanotrophic Mycobacterium dominates a cave microbial ecosystem.</title>
        <authorList>
            <person name="Van Spanning R.J.M."/>
            <person name="Guan Q."/>
            <person name="Melkonian C."/>
            <person name="Gallant J."/>
            <person name="Polerecky L."/>
            <person name="Flot J.-F."/>
            <person name="Brandt B.W."/>
            <person name="Braster M."/>
            <person name="Iturbe Espinoza P."/>
            <person name="Aerts J."/>
            <person name="Meima-Franke M."/>
            <person name="Piersma S.R."/>
            <person name="Bunduc C."/>
            <person name="Ummels R."/>
            <person name="Pain A."/>
            <person name="Fleming E.J."/>
            <person name="van der Wel N."/>
            <person name="Gherman V.D."/>
            <person name="Sarbu S.M."/>
            <person name="Bodelier P.L.E."/>
            <person name="Bitter W."/>
        </authorList>
    </citation>
    <scope>NUCLEOTIDE SEQUENCE</scope>
    <source>
        <strain evidence="10">Sulfur Cave</strain>
    </source>
</reference>
<dbReference type="InterPro" id="IPR019591">
    <property type="entry name" value="Mrp/NBP35_ATP-bd"/>
</dbReference>
<comment type="function">
    <text evidence="8">Binds and transfers iron-sulfur (Fe-S) clusters to target apoproteins. Can hydrolyze ATP.</text>
</comment>
<accession>A0ABY4QSE0</accession>
<feature type="binding site" evidence="8">
    <location>
        <begin position="110"/>
        <end position="117"/>
    </location>
    <ligand>
        <name>ATP</name>
        <dbReference type="ChEBI" id="CHEBI:30616"/>
    </ligand>
</feature>
<evidence type="ECO:0000256" key="5">
    <source>
        <dbReference type="ARBA" id="ARBA00022840"/>
    </source>
</evidence>
<dbReference type="InterPro" id="IPR044304">
    <property type="entry name" value="NUBPL-like"/>
</dbReference>
<evidence type="ECO:0000256" key="2">
    <source>
        <dbReference type="ARBA" id="ARBA00008205"/>
    </source>
</evidence>
<keyword evidence="7 8" id="KW-0411">Iron-sulfur</keyword>
<proteinExistence type="inferred from homology"/>
<evidence type="ECO:0000256" key="7">
    <source>
        <dbReference type="ARBA" id="ARBA00023014"/>
    </source>
</evidence>
<dbReference type="CDD" id="cd02037">
    <property type="entry name" value="Mrp_NBP35"/>
    <property type="match status" value="1"/>
</dbReference>
<keyword evidence="3 8" id="KW-0479">Metal-binding</keyword>
<comment type="similarity">
    <text evidence="2">In the C-terminal section; belongs to the Mrp/NBP35 ATP-binding proteins family.</text>
</comment>
<dbReference type="PROSITE" id="PS01215">
    <property type="entry name" value="MRP"/>
    <property type="match status" value="1"/>
</dbReference>
<comment type="similarity">
    <text evidence="8">Belongs to the Mrp/NBP35 ATP-binding proteins family.</text>
</comment>
<dbReference type="InterPro" id="IPR033756">
    <property type="entry name" value="YlxH/NBP35"/>
</dbReference>
<comment type="subunit">
    <text evidence="8">Homodimer.</text>
</comment>
<dbReference type="EMBL" id="CP097320">
    <property type="protein sequence ID" value="UQX12870.1"/>
    <property type="molecule type" value="Genomic_DNA"/>
</dbReference>
<evidence type="ECO:0000313" key="11">
    <source>
        <dbReference type="Proteomes" id="UP001056610"/>
    </source>
</evidence>
<feature type="domain" description="MIP18 family-like" evidence="9">
    <location>
        <begin position="5"/>
        <end position="75"/>
    </location>
</feature>
<comment type="similarity">
    <text evidence="1">In the N-terminal section; belongs to the MIP18 family.</text>
</comment>
<dbReference type="GO" id="GO:0005524">
    <property type="term" value="F:ATP binding"/>
    <property type="evidence" value="ECO:0007669"/>
    <property type="project" value="UniProtKB-KW"/>
</dbReference>
<evidence type="ECO:0000256" key="3">
    <source>
        <dbReference type="ARBA" id="ARBA00022723"/>
    </source>
</evidence>
<sequence length="366" mass="38671">MLASQVRSAVGDVVDPELRCQLAELGMVRHVGAGRRGRVRVDIALTTPNCPMSEQIRHDVAAAAERVAGVKRCEVRLSTMSPDERDLAARYAIEGRAPSDPRAIYAVASGKGGVGKSSIAANLAVALARQGRRVGLIDADVWGYSVPQLFGVHRAPVAMNGRMIPVHAHGIALMSLGFFVGSNEPIVWRGPMLHKALTQFVTDTFWGDLDVLILDLPPGTGDVTLSVLELLPDAALVAVTTPQLAARSVASRVGALAKQVRMPVAGVIENMSELVCPHCAQPSRLFGAGGGEQLATEIGCQVLGQIPLDVELRESGDRGVPVVVARPESASALALCRAAAQLRPVRRPLAGRPLGLTPNHPKEDAR</sequence>
<keyword evidence="4 8" id="KW-0547">Nucleotide-binding</keyword>
<dbReference type="Pfam" id="PF10609">
    <property type="entry name" value="ParA"/>
    <property type="match status" value="1"/>
</dbReference>
<evidence type="ECO:0000313" key="10">
    <source>
        <dbReference type="EMBL" id="UQX12870.1"/>
    </source>
</evidence>
<evidence type="ECO:0000256" key="4">
    <source>
        <dbReference type="ARBA" id="ARBA00022741"/>
    </source>
</evidence>
<gene>
    <name evidence="10" type="ORF">M5I08_02015</name>
</gene>
<keyword evidence="5 8" id="KW-0067">ATP-binding</keyword>
<dbReference type="InterPro" id="IPR002744">
    <property type="entry name" value="MIP18-like"/>
</dbReference>
<evidence type="ECO:0000259" key="9">
    <source>
        <dbReference type="Pfam" id="PF01883"/>
    </source>
</evidence>
<keyword evidence="11" id="KW-1185">Reference proteome</keyword>
<dbReference type="Pfam" id="PF01883">
    <property type="entry name" value="FeS_assembly_P"/>
    <property type="match status" value="1"/>
</dbReference>
<evidence type="ECO:0000256" key="1">
    <source>
        <dbReference type="ARBA" id="ARBA00007352"/>
    </source>
</evidence>
<keyword evidence="6 8" id="KW-0408">Iron</keyword>
<name>A0ABY4QSE0_9MYCO</name>
<dbReference type="InterPro" id="IPR000808">
    <property type="entry name" value="Mrp-like_CS"/>
</dbReference>
<organism evidence="10 11">
    <name type="scientific">Candidatus Mycobacterium methanotrophicum</name>
    <dbReference type="NCBI Taxonomy" id="2943498"/>
    <lineage>
        <taxon>Bacteria</taxon>
        <taxon>Bacillati</taxon>
        <taxon>Actinomycetota</taxon>
        <taxon>Actinomycetes</taxon>
        <taxon>Mycobacteriales</taxon>
        <taxon>Mycobacteriaceae</taxon>
        <taxon>Mycobacterium</taxon>
    </lineage>
</organism>
<dbReference type="HAMAP" id="MF_02040">
    <property type="entry name" value="Mrp_NBP35"/>
    <property type="match status" value="1"/>
</dbReference>
<evidence type="ECO:0000256" key="8">
    <source>
        <dbReference type="HAMAP-Rule" id="MF_02040"/>
    </source>
</evidence>
<dbReference type="PANTHER" id="PTHR42961">
    <property type="entry name" value="IRON-SULFUR PROTEIN NUBPL"/>
    <property type="match status" value="1"/>
</dbReference>
<keyword evidence="8" id="KW-0378">Hydrolase</keyword>
<dbReference type="Proteomes" id="UP001056610">
    <property type="component" value="Chromosome"/>
</dbReference>